<gene>
    <name evidence="4" type="ORF">OIK42_18965</name>
</gene>
<comment type="caution">
    <text evidence="4">The sequence shown here is derived from an EMBL/GenBank/DDBJ whole genome shotgun (WGS) entry which is preliminary data.</text>
</comment>
<keyword evidence="3" id="KW-1133">Transmembrane helix</keyword>
<keyword evidence="1" id="KW-0175">Coiled coil</keyword>
<organism evidence="4 5">
    <name type="scientific">Alteromonas gilva</name>
    <dbReference type="NCBI Taxonomy" id="2987522"/>
    <lineage>
        <taxon>Bacteria</taxon>
        <taxon>Pseudomonadati</taxon>
        <taxon>Pseudomonadota</taxon>
        <taxon>Gammaproteobacteria</taxon>
        <taxon>Alteromonadales</taxon>
        <taxon>Alteromonadaceae</taxon>
        <taxon>Alteromonas/Salinimonas group</taxon>
        <taxon>Alteromonas</taxon>
    </lineage>
</organism>
<dbReference type="InterPro" id="IPR005498">
    <property type="entry name" value="T4SS_VirB10/TraB/TrbI"/>
</dbReference>
<protein>
    <submittedName>
        <fullName evidence="4">TrbI/VirB10 family protein</fullName>
    </submittedName>
</protein>
<feature type="coiled-coil region" evidence="1">
    <location>
        <begin position="89"/>
        <end position="116"/>
    </location>
</feature>
<feature type="transmembrane region" description="Helical" evidence="3">
    <location>
        <begin position="16"/>
        <end position="34"/>
    </location>
</feature>
<evidence type="ECO:0000313" key="5">
    <source>
        <dbReference type="Proteomes" id="UP001218788"/>
    </source>
</evidence>
<name>A0ABT5L8K7_9ALTE</name>
<dbReference type="Pfam" id="PF03743">
    <property type="entry name" value="TrbI"/>
    <property type="match status" value="1"/>
</dbReference>
<dbReference type="CDD" id="cd16430">
    <property type="entry name" value="TraB"/>
    <property type="match status" value="1"/>
</dbReference>
<evidence type="ECO:0000256" key="2">
    <source>
        <dbReference type="SAM" id="MobiDB-lite"/>
    </source>
</evidence>
<accession>A0ABT5L8K7</accession>
<feature type="region of interest" description="Disordered" evidence="2">
    <location>
        <begin position="206"/>
        <end position="234"/>
    </location>
</feature>
<keyword evidence="3" id="KW-0472">Membrane</keyword>
<evidence type="ECO:0000256" key="3">
    <source>
        <dbReference type="SAM" id="Phobius"/>
    </source>
</evidence>
<sequence>MTDLLEKIKQPEVRKYLVMGVLVALVFAFLTYSGEDTSERRRASKPDATESVFGLTESTEMIEQQEISVLMDTVKKDLNEKDRALSERERKQKAELDKVRESLDSTQNELFELKNMIRQLAKGGNRPIDAGQATAGGQARLAGDNTPLDVAPGQEGILYRQQTQVVTKEPMVFDNDVIRTITQRKVREVTESGKVEVRDVQTNTISGNTQQIDDQTARAKSKAEQNNAKVNDEDGGEYTLAMGSIISGTTLNGVAAPTGVQSTSEPIPVMMRIKQEALMPNHFTLDIRECHMLGSAVGNLSSERVYIRAEGISCITEDGQAIEKNITAYAVSSYDGMAGVKGDVVSRTGSMIASTMMASFLSGFGEAAAPRQVQAVNTAPQVDTLWQSQNLSTYAGSGILNGASSSAERLANYYMSMVEQTYPVVELLPGTQIDFLVQKGMTMKLDGNGMVGG</sequence>
<keyword evidence="3" id="KW-0812">Transmembrane</keyword>
<dbReference type="EMBL" id="JAQQXP010000004">
    <property type="protein sequence ID" value="MDC8832839.1"/>
    <property type="molecule type" value="Genomic_DNA"/>
</dbReference>
<dbReference type="RefSeq" id="WP_273642725.1">
    <property type="nucleotide sequence ID" value="NZ_JAQQXP010000004.1"/>
</dbReference>
<reference evidence="4 5" key="1">
    <citation type="submission" date="2022-10" db="EMBL/GenBank/DDBJ databases">
        <title>Alteromonas sp. chi3 Genome sequencing.</title>
        <authorList>
            <person name="Park S."/>
        </authorList>
    </citation>
    <scope>NUCLEOTIDE SEQUENCE [LARGE SCALE GENOMIC DNA]</scope>
    <source>
        <strain evidence="5">chi3</strain>
    </source>
</reference>
<evidence type="ECO:0000256" key="1">
    <source>
        <dbReference type="SAM" id="Coils"/>
    </source>
</evidence>
<keyword evidence="5" id="KW-1185">Reference proteome</keyword>
<evidence type="ECO:0000313" key="4">
    <source>
        <dbReference type="EMBL" id="MDC8832839.1"/>
    </source>
</evidence>
<proteinExistence type="predicted"/>
<dbReference type="Proteomes" id="UP001218788">
    <property type="component" value="Unassembled WGS sequence"/>
</dbReference>